<proteinExistence type="predicted"/>
<sequence>MELINVFFSLSNFFILKSHRFCALFCFILLAGHHVAFQDIANPGRFSLIFLHWL</sequence>
<name>A0A0E9RRC8_ANGAN</name>
<dbReference type="AlphaFoldDB" id="A0A0E9RRC8"/>
<protein>
    <submittedName>
        <fullName evidence="1">Uncharacterized protein</fullName>
    </submittedName>
</protein>
<accession>A0A0E9RRC8</accession>
<reference evidence="1" key="2">
    <citation type="journal article" date="2015" name="Fish Shellfish Immunol.">
        <title>Early steps in the European eel (Anguilla anguilla)-Vibrio vulnificus interaction in the gills: Role of the RtxA13 toxin.</title>
        <authorList>
            <person name="Callol A."/>
            <person name="Pajuelo D."/>
            <person name="Ebbesson L."/>
            <person name="Teles M."/>
            <person name="MacKenzie S."/>
            <person name="Amaro C."/>
        </authorList>
    </citation>
    <scope>NUCLEOTIDE SEQUENCE</scope>
</reference>
<organism evidence="1">
    <name type="scientific">Anguilla anguilla</name>
    <name type="common">European freshwater eel</name>
    <name type="synonym">Muraena anguilla</name>
    <dbReference type="NCBI Taxonomy" id="7936"/>
    <lineage>
        <taxon>Eukaryota</taxon>
        <taxon>Metazoa</taxon>
        <taxon>Chordata</taxon>
        <taxon>Craniata</taxon>
        <taxon>Vertebrata</taxon>
        <taxon>Euteleostomi</taxon>
        <taxon>Actinopterygii</taxon>
        <taxon>Neopterygii</taxon>
        <taxon>Teleostei</taxon>
        <taxon>Anguilliformes</taxon>
        <taxon>Anguillidae</taxon>
        <taxon>Anguilla</taxon>
    </lineage>
</organism>
<evidence type="ECO:0000313" key="1">
    <source>
        <dbReference type="EMBL" id="JAH31709.1"/>
    </source>
</evidence>
<reference evidence="1" key="1">
    <citation type="submission" date="2014-11" db="EMBL/GenBank/DDBJ databases">
        <authorList>
            <person name="Amaro Gonzalez C."/>
        </authorList>
    </citation>
    <scope>NUCLEOTIDE SEQUENCE</scope>
</reference>
<dbReference type="EMBL" id="GBXM01076868">
    <property type="protein sequence ID" value="JAH31709.1"/>
    <property type="molecule type" value="Transcribed_RNA"/>
</dbReference>